<organism evidence="2 3">
    <name type="scientific">Extremus antarcticus</name>
    <dbReference type="NCBI Taxonomy" id="702011"/>
    <lineage>
        <taxon>Eukaryota</taxon>
        <taxon>Fungi</taxon>
        <taxon>Dikarya</taxon>
        <taxon>Ascomycota</taxon>
        <taxon>Pezizomycotina</taxon>
        <taxon>Dothideomycetes</taxon>
        <taxon>Dothideomycetidae</taxon>
        <taxon>Mycosphaerellales</taxon>
        <taxon>Extremaceae</taxon>
        <taxon>Extremus</taxon>
    </lineage>
</organism>
<evidence type="ECO:0000313" key="2">
    <source>
        <dbReference type="EMBL" id="KAK3051439.1"/>
    </source>
</evidence>
<evidence type="ECO:0000256" key="1">
    <source>
        <dbReference type="SAM" id="MobiDB-lite"/>
    </source>
</evidence>
<feature type="compositionally biased region" description="Acidic residues" evidence="1">
    <location>
        <begin position="125"/>
        <end position="148"/>
    </location>
</feature>
<proteinExistence type="predicted"/>
<feature type="compositionally biased region" description="Basic and acidic residues" evidence="1">
    <location>
        <begin position="72"/>
        <end position="84"/>
    </location>
</feature>
<keyword evidence="3" id="KW-1185">Reference proteome</keyword>
<evidence type="ECO:0000313" key="3">
    <source>
        <dbReference type="Proteomes" id="UP001271007"/>
    </source>
</evidence>
<reference evidence="2" key="1">
    <citation type="submission" date="2023-04" db="EMBL/GenBank/DDBJ databases">
        <title>Black Yeasts Isolated from many extreme environments.</title>
        <authorList>
            <person name="Coleine C."/>
            <person name="Stajich J.E."/>
            <person name="Selbmann L."/>
        </authorList>
    </citation>
    <scope>NUCLEOTIDE SEQUENCE</scope>
    <source>
        <strain evidence="2">CCFEE 5312</strain>
    </source>
</reference>
<sequence>MTRTKQTRLTNLPKGYVSQYTMAEKVAAKGWTDTEKMGLVFQILNHFGTIPWDQITLPEGRTKKACSVMIDKEKAKVKKAREAEGGGEGGSETTSPKKRKAEGEATPKKAKSPRKKNVKAGADEVAAEDSIEEDAAPVIKDEEDEEMA</sequence>
<accession>A0AAJ0DJJ5</accession>
<dbReference type="AlphaFoldDB" id="A0AAJ0DJJ5"/>
<gene>
    <name evidence="2" type="ORF">LTR09_007462</name>
</gene>
<dbReference type="Proteomes" id="UP001271007">
    <property type="component" value="Unassembled WGS sequence"/>
</dbReference>
<dbReference type="EMBL" id="JAWDJX010000026">
    <property type="protein sequence ID" value="KAK3051439.1"/>
    <property type="molecule type" value="Genomic_DNA"/>
</dbReference>
<feature type="compositionally biased region" description="Basic residues" evidence="1">
    <location>
        <begin position="108"/>
        <end position="118"/>
    </location>
</feature>
<comment type="caution">
    <text evidence="2">The sequence shown here is derived from an EMBL/GenBank/DDBJ whole genome shotgun (WGS) entry which is preliminary data.</text>
</comment>
<protein>
    <submittedName>
        <fullName evidence="2">Uncharacterized protein</fullName>
    </submittedName>
</protein>
<feature type="region of interest" description="Disordered" evidence="1">
    <location>
        <begin position="72"/>
        <end position="148"/>
    </location>
</feature>
<name>A0AAJ0DJJ5_9PEZI</name>